<dbReference type="AlphaFoldDB" id="A0AAW5EU24"/>
<feature type="compositionally biased region" description="Polar residues" evidence="5">
    <location>
        <begin position="343"/>
        <end position="365"/>
    </location>
</feature>
<dbReference type="Proteomes" id="UP001202887">
    <property type="component" value="Unassembled WGS sequence"/>
</dbReference>
<comment type="caution">
    <text evidence="8">The sequence shown here is derived from an EMBL/GenBank/DDBJ whole genome shotgun (WGS) entry which is preliminary data.</text>
</comment>
<organism evidence="8 10">
    <name type="scientific">Novacetimonas hansenii</name>
    <name type="common">Komagataeibacter hansenii</name>
    <dbReference type="NCBI Taxonomy" id="436"/>
    <lineage>
        <taxon>Bacteria</taxon>
        <taxon>Pseudomonadati</taxon>
        <taxon>Pseudomonadota</taxon>
        <taxon>Alphaproteobacteria</taxon>
        <taxon>Acetobacterales</taxon>
        <taxon>Acetobacteraceae</taxon>
        <taxon>Novacetimonas</taxon>
    </lineage>
</organism>
<dbReference type="Gene3D" id="1.10.10.10">
    <property type="entry name" value="Winged helix-like DNA-binding domain superfamily/Winged helix DNA-binding domain"/>
    <property type="match status" value="1"/>
</dbReference>
<dbReference type="InterPro" id="IPR000847">
    <property type="entry name" value="LysR_HTH_N"/>
</dbReference>
<dbReference type="Pfam" id="PF00126">
    <property type="entry name" value="HTH_1"/>
    <property type="match status" value="1"/>
</dbReference>
<keyword evidence="3" id="KW-0238">DNA-binding</keyword>
<keyword evidence="4" id="KW-0804">Transcription</keyword>
<dbReference type="GeneID" id="61368020"/>
<dbReference type="InterPro" id="IPR036390">
    <property type="entry name" value="WH_DNA-bd_sf"/>
</dbReference>
<evidence type="ECO:0000313" key="8">
    <source>
        <dbReference type="EMBL" id="MCJ8354296.1"/>
    </source>
</evidence>
<keyword evidence="2" id="KW-0805">Transcription regulation</keyword>
<gene>
    <name evidence="7" type="ORF">GHA01_17420</name>
    <name evidence="8" type="ORF">K1W68_09900</name>
</gene>
<dbReference type="Pfam" id="PF03466">
    <property type="entry name" value="LysR_substrate"/>
    <property type="match status" value="1"/>
</dbReference>
<dbReference type="PRINTS" id="PR00039">
    <property type="entry name" value="HTHLYSR"/>
</dbReference>
<dbReference type="EMBL" id="BJNN01000089">
    <property type="protein sequence ID" value="GEC63893.1"/>
    <property type="molecule type" value="Genomic_DNA"/>
</dbReference>
<accession>A0AAW5EU24</accession>
<evidence type="ECO:0000313" key="7">
    <source>
        <dbReference type="EMBL" id="GEC63893.1"/>
    </source>
</evidence>
<evidence type="ECO:0000256" key="3">
    <source>
        <dbReference type="ARBA" id="ARBA00023125"/>
    </source>
</evidence>
<dbReference type="Gene3D" id="3.40.190.290">
    <property type="match status" value="1"/>
</dbReference>
<evidence type="ECO:0000256" key="1">
    <source>
        <dbReference type="ARBA" id="ARBA00009437"/>
    </source>
</evidence>
<keyword evidence="9" id="KW-1185">Reference proteome</keyword>
<evidence type="ECO:0000259" key="6">
    <source>
        <dbReference type="PROSITE" id="PS50931"/>
    </source>
</evidence>
<sequence length="365" mass="40942">MTMLSFPSMPDPVNRKAETGHDIPRKSEQLIDRLDWNLLRTFIAIAHEGNITRAASSLRLTQSAVSQALRRLEKQIGYALIVRNGSRFTLSSHGEKVLRLASDIYGSIKAISNEIESGTEEVGGHIRLLTLSSIESVTYDTFLANFHERFPRISLEIICIRSEDILSSLQKKTANIGIGLCPRPLPRIGRSLIMEQSYGLYCGRPHRFFGKSDISLRELAQENFVRSEADRIDGLLSNITIFRNEMDFSGWISGTSYSIQEITRMIVANYGIGCLPEHIAQPWVDAGRLWRLPPASGITTSGIFLLWNRDGRYSNSERIFLEQFQNHLQASPSAPEGRPEITTAANTGQTKTGQTKSYPLQNMLK</sequence>
<evidence type="ECO:0000313" key="10">
    <source>
        <dbReference type="Proteomes" id="UP001202887"/>
    </source>
</evidence>
<evidence type="ECO:0000313" key="9">
    <source>
        <dbReference type="Proteomes" id="UP000319478"/>
    </source>
</evidence>
<dbReference type="PANTHER" id="PTHR30126">
    <property type="entry name" value="HTH-TYPE TRANSCRIPTIONAL REGULATOR"/>
    <property type="match status" value="1"/>
</dbReference>
<dbReference type="PROSITE" id="PS50931">
    <property type="entry name" value="HTH_LYSR"/>
    <property type="match status" value="1"/>
</dbReference>
<feature type="region of interest" description="Disordered" evidence="5">
    <location>
        <begin position="330"/>
        <end position="365"/>
    </location>
</feature>
<dbReference type="InterPro" id="IPR005119">
    <property type="entry name" value="LysR_subst-bd"/>
</dbReference>
<dbReference type="SUPFAM" id="SSF46785">
    <property type="entry name" value="Winged helix' DNA-binding domain"/>
    <property type="match status" value="1"/>
</dbReference>
<reference evidence="8" key="3">
    <citation type="submission" date="2022-03" db="EMBL/GenBank/DDBJ databases">
        <authorList>
            <person name="Ryngajllo M."/>
            <person name="Jacek P."/>
            <person name="Kubiak K."/>
        </authorList>
    </citation>
    <scope>NUCLEOTIDE SEQUENCE</scope>
    <source>
        <strain evidence="8">SI1</strain>
    </source>
</reference>
<comment type="similarity">
    <text evidence="1">Belongs to the LysR transcriptional regulatory family.</text>
</comment>
<feature type="domain" description="HTH lysR-type" evidence="6">
    <location>
        <begin position="34"/>
        <end position="91"/>
    </location>
</feature>
<feature type="region of interest" description="Disordered" evidence="5">
    <location>
        <begin position="1"/>
        <end position="24"/>
    </location>
</feature>
<dbReference type="InterPro" id="IPR036388">
    <property type="entry name" value="WH-like_DNA-bd_sf"/>
</dbReference>
<reference evidence="7 9" key="1">
    <citation type="submission" date="2019-06" db="EMBL/GenBank/DDBJ databases">
        <title>Whole genome shotgun sequence of Komagataeibacter hansenii NBRC 14820.</title>
        <authorList>
            <person name="Hosoyama A."/>
            <person name="Uohara A."/>
            <person name="Ohji S."/>
            <person name="Ichikawa N."/>
        </authorList>
    </citation>
    <scope>NUCLEOTIDE SEQUENCE [LARGE SCALE GENOMIC DNA]</scope>
    <source>
        <strain evidence="7 9">NBRC 14820</strain>
    </source>
</reference>
<dbReference type="EMBL" id="JAIBCX010000023">
    <property type="protein sequence ID" value="MCJ8354296.1"/>
    <property type="molecule type" value="Genomic_DNA"/>
</dbReference>
<reference evidence="8" key="2">
    <citation type="journal article" date="2021" name="Polymers (Basel)">
        <title>Highly Stretchable Bacterial Cellulose Produced by Komagataeibacter hansenii SI1.</title>
        <authorList>
            <person name="Cielecka I."/>
            <person name="Ryngajllo M."/>
            <person name="Maniukiewicz W."/>
            <person name="Bielecki S."/>
        </authorList>
    </citation>
    <scope>NUCLEOTIDE SEQUENCE</scope>
    <source>
        <strain evidence="8">SI1</strain>
    </source>
</reference>
<evidence type="ECO:0000256" key="5">
    <source>
        <dbReference type="SAM" id="MobiDB-lite"/>
    </source>
</evidence>
<proteinExistence type="inferred from homology"/>
<dbReference type="GO" id="GO:0000976">
    <property type="term" value="F:transcription cis-regulatory region binding"/>
    <property type="evidence" value="ECO:0007669"/>
    <property type="project" value="TreeGrafter"/>
</dbReference>
<evidence type="ECO:0000256" key="4">
    <source>
        <dbReference type="ARBA" id="ARBA00023163"/>
    </source>
</evidence>
<dbReference type="PANTHER" id="PTHR30126:SF97">
    <property type="entry name" value="HTH-TYPE TRANSCRIPTIONAL REGULATOR ABGR"/>
    <property type="match status" value="1"/>
</dbReference>
<dbReference type="Proteomes" id="UP000319478">
    <property type="component" value="Unassembled WGS sequence"/>
</dbReference>
<dbReference type="SUPFAM" id="SSF53850">
    <property type="entry name" value="Periplasmic binding protein-like II"/>
    <property type="match status" value="1"/>
</dbReference>
<dbReference type="GO" id="GO:0003700">
    <property type="term" value="F:DNA-binding transcription factor activity"/>
    <property type="evidence" value="ECO:0007669"/>
    <property type="project" value="InterPro"/>
</dbReference>
<evidence type="ECO:0000256" key="2">
    <source>
        <dbReference type="ARBA" id="ARBA00023015"/>
    </source>
</evidence>
<protein>
    <submittedName>
        <fullName evidence="8">LysR family transcriptional regulator</fullName>
    </submittedName>
</protein>
<dbReference type="CDD" id="cd05466">
    <property type="entry name" value="PBP2_LTTR_substrate"/>
    <property type="match status" value="1"/>
</dbReference>
<name>A0AAW5EU24_NOVHA</name>
<dbReference type="RefSeq" id="WP_196760700.1">
    <property type="nucleotide sequence ID" value="NZ_BJNN01000089.1"/>
</dbReference>
<feature type="compositionally biased region" description="Basic and acidic residues" evidence="5">
    <location>
        <begin position="13"/>
        <end position="24"/>
    </location>
</feature>